<name>A0A090IUT1_9BACI</name>
<feature type="domain" description="tRNA pseudouridylate synthase B C-terminal" evidence="7">
    <location>
        <begin position="179"/>
        <end position="237"/>
    </location>
</feature>
<dbReference type="NCBIfam" id="TIGR00431">
    <property type="entry name" value="TruB"/>
    <property type="match status" value="1"/>
</dbReference>
<dbReference type="InterPro" id="IPR014780">
    <property type="entry name" value="tRNA_psdUridine_synth_TruB"/>
</dbReference>
<keyword evidence="4 5" id="KW-0413">Isomerase</keyword>
<dbReference type="AlphaFoldDB" id="A0A090IUT1"/>
<dbReference type="CDD" id="cd02573">
    <property type="entry name" value="PseudoU_synth_EcTruB"/>
    <property type="match status" value="1"/>
</dbReference>
<proteinExistence type="inferred from homology"/>
<dbReference type="InterPro" id="IPR002501">
    <property type="entry name" value="PsdUridine_synth_N"/>
</dbReference>
<dbReference type="PANTHER" id="PTHR13767">
    <property type="entry name" value="TRNA-PSEUDOURIDINE SYNTHASE"/>
    <property type="match status" value="1"/>
</dbReference>
<dbReference type="EMBL" id="CCRF01000045">
    <property type="protein sequence ID" value="CEE01437.1"/>
    <property type="molecule type" value="Genomic_DNA"/>
</dbReference>
<sequence length="303" mass="33865">MNGVIPLWKPKGMTSHDCVIKIRKLVSTKKVGHSGTLDPNVTGVLPICVGEATKIVQYVTNFGKCYQAEITIGISTTTEDSDGDIVQTKPVKQPITRDEILKALKQLTGEITQIPPMYSAVKVNGKRLYEYAREGIEIERPERTVTIYALELLDDNEIFNGEFIRFSVHVKCSKGTYIRTLAVMIGELLGYPAHMSKLVRTSAGGIEQEQCLTFEQIEEKITKGLTNEIFLPIESVLFQLPKYEIHDTLANRVKNGALIPIPDHLLYTLGPIAVYYKGKILAIYKHHPTKQGILKPDRVFVGN</sequence>
<evidence type="ECO:0000256" key="3">
    <source>
        <dbReference type="ARBA" id="ARBA00022694"/>
    </source>
</evidence>
<dbReference type="GO" id="GO:1990481">
    <property type="term" value="P:mRNA pseudouridine synthesis"/>
    <property type="evidence" value="ECO:0007669"/>
    <property type="project" value="TreeGrafter"/>
</dbReference>
<evidence type="ECO:0000256" key="4">
    <source>
        <dbReference type="ARBA" id="ARBA00023235"/>
    </source>
</evidence>
<dbReference type="GO" id="GO:0160148">
    <property type="term" value="F:tRNA pseudouridine(55) synthase activity"/>
    <property type="evidence" value="ECO:0007669"/>
    <property type="project" value="UniProtKB-EC"/>
</dbReference>
<dbReference type="HAMAP" id="MF_01080">
    <property type="entry name" value="TruB_bact"/>
    <property type="match status" value="1"/>
</dbReference>
<evidence type="ECO:0000313" key="9">
    <source>
        <dbReference type="Proteomes" id="UP000040576"/>
    </source>
</evidence>
<dbReference type="PANTHER" id="PTHR13767:SF2">
    <property type="entry name" value="PSEUDOURIDYLATE SYNTHASE TRUB1"/>
    <property type="match status" value="1"/>
</dbReference>
<dbReference type="EC" id="5.4.99.25" evidence="5"/>
<evidence type="ECO:0000259" key="6">
    <source>
        <dbReference type="Pfam" id="PF01509"/>
    </source>
</evidence>
<evidence type="ECO:0000313" key="8">
    <source>
        <dbReference type="EMBL" id="CEE01437.1"/>
    </source>
</evidence>
<evidence type="ECO:0000256" key="5">
    <source>
        <dbReference type="HAMAP-Rule" id="MF_01080"/>
    </source>
</evidence>
<feature type="domain" description="Pseudouridine synthase II N-terminal" evidence="6">
    <location>
        <begin position="23"/>
        <end position="178"/>
    </location>
</feature>
<dbReference type="Pfam" id="PF01509">
    <property type="entry name" value="TruB_N"/>
    <property type="match status" value="1"/>
</dbReference>
<evidence type="ECO:0000256" key="1">
    <source>
        <dbReference type="ARBA" id="ARBA00000385"/>
    </source>
</evidence>
<organism evidence="8 9">
    <name type="scientific">Caldibacillus thermoamylovorans</name>
    <dbReference type="NCBI Taxonomy" id="35841"/>
    <lineage>
        <taxon>Bacteria</taxon>
        <taxon>Bacillati</taxon>
        <taxon>Bacillota</taxon>
        <taxon>Bacilli</taxon>
        <taxon>Bacillales</taxon>
        <taxon>Bacillaceae</taxon>
        <taxon>Caldibacillus</taxon>
    </lineage>
</organism>
<comment type="similarity">
    <text evidence="2 5">Belongs to the pseudouridine synthase TruB family. Type 1 subfamily.</text>
</comment>
<dbReference type="Proteomes" id="UP000040576">
    <property type="component" value="Unassembled WGS sequence"/>
</dbReference>
<keyword evidence="3 5" id="KW-0819">tRNA processing</keyword>
<evidence type="ECO:0000256" key="2">
    <source>
        <dbReference type="ARBA" id="ARBA00005642"/>
    </source>
</evidence>
<dbReference type="Pfam" id="PF16198">
    <property type="entry name" value="TruB_C_2"/>
    <property type="match status" value="1"/>
</dbReference>
<reference evidence="8 9" key="1">
    <citation type="submission" date="2014-07" db="EMBL/GenBank/DDBJ databases">
        <authorList>
            <person name="Wibberg Daniel"/>
        </authorList>
    </citation>
    <scope>NUCLEOTIDE SEQUENCE [LARGE SCALE GENOMIC DNA]</scope>
</reference>
<dbReference type="InterPro" id="IPR032819">
    <property type="entry name" value="TruB_C"/>
</dbReference>
<dbReference type="SUPFAM" id="SSF55120">
    <property type="entry name" value="Pseudouridine synthase"/>
    <property type="match status" value="1"/>
</dbReference>
<protein>
    <recommendedName>
        <fullName evidence="5">tRNA pseudouridine synthase B</fullName>
        <ecNumber evidence="5">5.4.99.25</ecNumber>
    </recommendedName>
    <alternativeName>
        <fullName evidence="5">tRNA pseudouridine(55) synthase</fullName>
        <shortName evidence="5">Psi55 synthase</shortName>
    </alternativeName>
    <alternativeName>
        <fullName evidence="5">tRNA pseudouridylate synthase</fullName>
    </alternativeName>
    <alternativeName>
        <fullName evidence="5">tRNA-uridine isomerase</fullName>
    </alternativeName>
</protein>
<accession>A0A090IUT1</accession>
<dbReference type="FunFam" id="3.30.2350.10:FF:000011">
    <property type="entry name" value="tRNA pseudouridine synthase B"/>
    <property type="match status" value="1"/>
</dbReference>
<keyword evidence="9" id="KW-1185">Reference proteome</keyword>
<dbReference type="RefSeq" id="WP_034769833.1">
    <property type="nucleotide sequence ID" value="NZ_CCRF01000045.1"/>
</dbReference>
<dbReference type="InterPro" id="IPR020103">
    <property type="entry name" value="PsdUridine_synth_cat_dom_sf"/>
</dbReference>
<dbReference type="Gene3D" id="3.30.2350.10">
    <property type="entry name" value="Pseudouridine synthase"/>
    <property type="match status" value="1"/>
</dbReference>
<comment type="catalytic activity">
    <reaction evidence="1 5">
        <text>uridine(55) in tRNA = pseudouridine(55) in tRNA</text>
        <dbReference type="Rhea" id="RHEA:42532"/>
        <dbReference type="Rhea" id="RHEA-COMP:10101"/>
        <dbReference type="Rhea" id="RHEA-COMP:10102"/>
        <dbReference type="ChEBI" id="CHEBI:65314"/>
        <dbReference type="ChEBI" id="CHEBI:65315"/>
        <dbReference type="EC" id="5.4.99.25"/>
    </reaction>
</comment>
<comment type="function">
    <text evidence="5">Responsible for synthesis of pseudouridine from uracil-55 in the psi GC loop of transfer RNAs.</text>
</comment>
<evidence type="ECO:0000259" key="7">
    <source>
        <dbReference type="Pfam" id="PF16198"/>
    </source>
</evidence>
<dbReference type="GO" id="GO:0031119">
    <property type="term" value="P:tRNA pseudouridine synthesis"/>
    <property type="evidence" value="ECO:0007669"/>
    <property type="project" value="UniProtKB-UniRule"/>
</dbReference>
<gene>
    <name evidence="5 8" type="primary">truB</name>
    <name evidence="8" type="ORF">BT1A1_1608</name>
</gene>
<feature type="active site" description="Nucleophile" evidence="5">
    <location>
        <position position="38"/>
    </location>
</feature>
<dbReference type="GO" id="GO:0003723">
    <property type="term" value="F:RNA binding"/>
    <property type="evidence" value="ECO:0007669"/>
    <property type="project" value="InterPro"/>
</dbReference>